<dbReference type="Pfam" id="PF00932">
    <property type="entry name" value="LTD"/>
    <property type="match status" value="1"/>
</dbReference>
<dbReference type="PROSITE" id="PS51841">
    <property type="entry name" value="LTD"/>
    <property type="match status" value="1"/>
</dbReference>
<evidence type="ECO:0000256" key="1">
    <source>
        <dbReference type="NCBIfam" id="TIGR02228"/>
    </source>
</evidence>
<evidence type="ECO:0000259" key="4">
    <source>
        <dbReference type="PROSITE" id="PS51841"/>
    </source>
</evidence>
<comment type="caution">
    <text evidence="5">The sequence shown here is derived from an EMBL/GenBank/DDBJ whole genome shotgun (WGS) entry which is preliminary data.</text>
</comment>
<dbReference type="EMBL" id="PFEC01000010">
    <property type="protein sequence ID" value="PJE62191.1"/>
    <property type="molecule type" value="Genomic_DNA"/>
</dbReference>
<dbReference type="CDD" id="cd06530">
    <property type="entry name" value="S26_SPase_I"/>
    <property type="match status" value="1"/>
</dbReference>
<dbReference type="PANTHER" id="PTHR10806">
    <property type="entry name" value="SIGNAL PEPTIDASE COMPLEX CATALYTIC SUBUNIT SEC11"/>
    <property type="match status" value="1"/>
</dbReference>
<feature type="transmembrane region" description="Helical" evidence="3">
    <location>
        <begin position="197"/>
        <end position="220"/>
    </location>
</feature>
<dbReference type="Proteomes" id="UP000230222">
    <property type="component" value="Unassembled WGS sequence"/>
</dbReference>
<feature type="domain" description="LTD" evidence="4">
    <location>
        <begin position="234"/>
        <end position="375"/>
    </location>
</feature>
<feature type="transmembrane region" description="Helical" evidence="3">
    <location>
        <begin position="158"/>
        <end position="176"/>
    </location>
</feature>
<keyword evidence="3" id="KW-0472">Membrane</keyword>
<dbReference type="InterPro" id="IPR019533">
    <property type="entry name" value="Peptidase_S26"/>
</dbReference>
<dbReference type="GO" id="GO:0006465">
    <property type="term" value="P:signal peptide processing"/>
    <property type="evidence" value="ECO:0007669"/>
    <property type="project" value="UniProtKB-UniRule"/>
</dbReference>
<dbReference type="GO" id="GO:0016020">
    <property type="term" value="C:membrane"/>
    <property type="evidence" value="ECO:0007669"/>
    <property type="project" value="UniProtKB-UniRule"/>
</dbReference>
<evidence type="ECO:0000256" key="3">
    <source>
        <dbReference type="SAM" id="Phobius"/>
    </source>
</evidence>
<name>A0A2M8KQJ2_9BACT</name>
<keyword evidence="3" id="KW-0812">Transmembrane</keyword>
<keyword evidence="3" id="KW-1133">Transmembrane helix</keyword>
<dbReference type="InterPro" id="IPR001733">
    <property type="entry name" value="Peptidase_S26B"/>
</dbReference>
<sequence length="534" mass="58312">MTSRLACQIFMEKSLFKKLLLQGEFFFGLILVLVIFVSVFPLMPPFKNYYHSRTVLTGSMEPKVPKGSVVINKWTEQKNLKVDDVITFQHTSDISEKEVVYITHRIVKIDKNSLLWRYETKGDANPVSDFGSVTQAGIEGKVIVTIPFIGYLIEFFKTPAGFILFVALPLLIFIIRQIRDILRLWQKRNSPKNNSKILVVLFIIFSFLTTRFSLVTYASFTSGQAVVTGVTLSTATSFGSVPQPGDVIINEIMWMGSEGNINDEWIELRNMTDHEIDLSNWKLTKWVNETHEELMLTIPSGKNIEAHGYFLISNFSKDDSAMSVIPNVVDTAVVLANEDLQVKLYRGDWTDSSNLIDTADDGNGEPVAGVNGAGGVGVWKSMERGATPGDGTLAGSWHSCIDPVCNDGAYWDANDGSNYGTPGSINHSENDPSSLDYVVPTITPTPGSNPVPSITPTGEPESTPTLTPTLTPSPSLEIFPSPTPTSTSTPTPSVEPSPSPSLQPTSTPTPTSEQTPTDTPAPSPTSILPTSETV</sequence>
<dbReference type="GO" id="GO:0009003">
    <property type="term" value="F:signal peptidase activity"/>
    <property type="evidence" value="ECO:0007669"/>
    <property type="project" value="UniProtKB-EC"/>
</dbReference>
<evidence type="ECO:0000256" key="2">
    <source>
        <dbReference type="SAM" id="MobiDB-lite"/>
    </source>
</evidence>
<feature type="transmembrane region" description="Helical" evidence="3">
    <location>
        <begin position="21"/>
        <end position="43"/>
    </location>
</feature>
<organism evidence="5 6">
    <name type="scientific">Candidatus Roizmanbacteria bacterium CG10_big_fil_rev_8_21_14_0_10_39_12</name>
    <dbReference type="NCBI Taxonomy" id="1974852"/>
    <lineage>
        <taxon>Bacteria</taxon>
        <taxon>Candidatus Roizmaniibacteriota</taxon>
    </lineage>
</organism>
<feature type="compositionally biased region" description="Polar residues" evidence="2">
    <location>
        <begin position="421"/>
        <end position="433"/>
    </location>
</feature>
<accession>A0A2M8KQJ2</accession>
<dbReference type="PANTHER" id="PTHR10806:SF6">
    <property type="entry name" value="SIGNAL PEPTIDASE COMPLEX CATALYTIC SUBUNIT SEC11"/>
    <property type="match status" value="1"/>
</dbReference>
<reference evidence="6" key="1">
    <citation type="submission" date="2017-09" db="EMBL/GenBank/DDBJ databases">
        <title>Depth-based differentiation of microbial function through sediment-hosted aquifers and enrichment of novel symbionts in the deep terrestrial subsurface.</title>
        <authorList>
            <person name="Probst A.J."/>
            <person name="Ladd B."/>
            <person name="Jarett J.K."/>
            <person name="Geller-Mcgrath D.E."/>
            <person name="Sieber C.M.K."/>
            <person name="Emerson J.B."/>
            <person name="Anantharaman K."/>
            <person name="Thomas B.C."/>
            <person name="Malmstrom R."/>
            <person name="Stieglmeier M."/>
            <person name="Klingl A."/>
            <person name="Woyke T."/>
            <person name="Ryan C.M."/>
            <person name="Banfield J.F."/>
        </authorList>
    </citation>
    <scope>NUCLEOTIDE SEQUENCE [LARGE SCALE GENOMIC DNA]</scope>
</reference>
<evidence type="ECO:0000313" key="6">
    <source>
        <dbReference type="Proteomes" id="UP000230222"/>
    </source>
</evidence>
<gene>
    <name evidence="5" type="ORF">COU87_00635</name>
</gene>
<evidence type="ECO:0000313" key="5">
    <source>
        <dbReference type="EMBL" id="PJE62191.1"/>
    </source>
</evidence>
<dbReference type="NCBIfam" id="TIGR02228">
    <property type="entry name" value="sigpep_I_arch"/>
    <property type="match status" value="1"/>
</dbReference>
<proteinExistence type="predicted"/>
<dbReference type="AlphaFoldDB" id="A0A2M8KQJ2"/>
<protein>
    <recommendedName>
        <fullName evidence="1">Signal peptidase I</fullName>
        <ecNumber evidence="1">3.4.21.89</ecNumber>
    </recommendedName>
</protein>
<dbReference type="SUPFAM" id="SSF74853">
    <property type="entry name" value="Lamin A/C globular tail domain"/>
    <property type="match status" value="1"/>
</dbReference>
<feature type="region of interest" description="Disordered" evidence="2">
    <location>
        <begin position="421"/>
        <end position="534"/>
    </location>
</feature>
<dbReference type="EC" id="3.4.21.89" evidence="1"/>
<dbReference type="GO" id="GO:0004252">
    <property type="term" value="F:serine-type endopeptidase activity"/>
    <property type="evidence" value="ECO:0007669"/>
    <property type="project" value="UniProtKB-UniRule"/>
</dbReference>
<feature type="compositionally biased region" description="Low complexity" evidence="2">
    <location>
        <begin position="452"/>
        <end position="477"/>
    </location>
</feature>
<dbReference type="InterPro" id="IPR036415">
    <property type="entry name" value="Lamin_tail_dom_sf"/>
</dbReference>
<dbReference type="InterPro" id="IPR001322">
    <property type="entry name" value="Lamin_tail_dom"/>
</dbReference>
<feature type="compositionally biased region" description="Low complexity" evidence="2">
    <location>
        <begin position="502"/>
        <end position="526"/>
    </location>
</feature>
<dbReference type="Gene3D" id="2.60.40.1260">
    <property type="entry name" value="Lamin Tail domain"/>
    <property type="match status" value="1"/>
</dbReference>
<feature type="compositionally biased region" description="Polar residues" evidence="2">
    <location>
        <begin position="442"/>
        <end position="451"/>
    </location>
</feature>